<accession>A0A8E1WDR8</accession>
<dbReference type="InterPro" id="IPR051692">
    <property type="entry name" value="OMP-like"/>
</dbReference>
<feature type="signal peptide" evidence="6">
    <location>
        <begin position="1"/>
        <end position="18"/>
    </location>
</feature>
<dbReference type="AlphaFoldDB" id="A0A8E1WDR8"/>
<sequence length="225" mass="23790">MRLMTLGAAWLLAVSTGAAVGADATPAQPAEGFIWTGGYVGVQAGHLWGNGRTSAETGWTSKPDVAGWLGGVYAGYYHQLANQVVIGIEADLAWSNADGFGQAYDGSGTPLPPPVIGDVYELNWSGAARLKLGYAMDRLLPYIAGGVAFADVNVHAIDDGIRISPIVGDTMVGWTLGAGVEYAFTDNLIGRVEYRYTDFGDFDLSSFATAELTTHDVRLGLAYKF</sequence>
<dbReference type="SUPFAM" id="SSF56925">
    <property type="entry name" value="OMPA-like"/>
    <property type="match status" value="1"/>
</dbReference>
<dbReference type="Proteomes" id="UP000598227">
    <property type="component" value="Unassembled WGS sequence"/>
</dbReference>
<keyword evidence="4" id="KW-0998">Cell outer membrane</keyword>
<dbReference type="PANTHER" id="PTHR34001:SF3">
    <property type="entry name" value="BLL7405 PROTEIN"/>
    <property type="match status" value="1"/>
</dbReference>
<evidence type="ECO:0000256" key="1">
    <source>
        <dbReference type="ARBA" id="ARBA00004442"/>
    </source>
</evidence>
<reference evidence="9 11" key="2">
    <citation type="submission" date="2020-09" db="EMBL/GenBank/DDBJ databases">
        <title>Draft Genome Sequence of Aminobacter carboxidus type strain DSM 1086, a soil Gram-negative carboxydobacterium.</title>
        <authorList>
            <person name="Turrini P."/>
            <person name="Tescari M."/>
            <person name="Artuso I."/>
            <person name="Lugli G.A."/>
            <person name="Frangipani E."/>
            <person name="Ventura M."/>
            <person name="Visca P."/>
        </authorList>
    </citation>
    <scope>NUCLEOTIDE SEQUENCE [LARGE SCALE GENOMIC DNA]</scope>
    <source>
        <strain evidence="9 11">DSM 1086</strain>
    </source>
</reference>
<keyword evidence="11" id="KW-1185">Reference proteome</keyword>
<dbReference type="EMBL" id="JACZEP010000002">
    <property type="protein sequence ID" value="MBE1204492.1"/>
    <property type="molecule type" value="Genomic_DNA"/>
</dbReference>
<keyword evidence="3" id="KW-0472">Membrane</keyword>
<evidence type="ECO:0000313" key="10">
    <source>
        <dbReference type="Proteomes" id="UP000532373"/>
    </source>
</evidence>
<feature type="domain" description="Outer membrane protein beta-barrel" evidence="7">
    <location>
        <begin position="24"/>
        <end position="225"/>
    </location>
</feature>
<comment type="similarity">
    <text evidence="5">Belongs to the Omp25/RopB family.</text>
</comment>
<reference evidence="8 10" key="1">
    <citation type="submission" date="2020-08" db="EMBL/GenBank/DDBJ databases">
        <title>Genomic Encyclopedia of Type Strains, Phase IV (KMG-IV): sequencing the most valuable type-strain genomes for metagenomic binning, comparative biology and taxonomic classification.</title>
        <authorList>
            <person name="Goeker M."/>
        </authorList>
    </citation>
    <scope>NUCLEOTIDE SEQUENCE [LARGE SCALE GENOMIC DNA]</scope>
    <source>
        <strain evidence="8 10">DSM 17454</strain>
    </source>
</reference>
<dbReference type="Gene3D" id="2.40.160.20">
    <property type="match status" value="1"/>
</dbReference>
<dbReference type="GO" id="GO:0009279">
    <property type="term" value="C:cell outer membrane"/>
    <property type="evidence" value="ECO:0007669"/>
    <property type="project" value="UniProtKB-SubCell"/>
</dbReference>
<protein>
    <submittedName>
        <fullName evidence="8">Outer membrane immunogenic protein</fullName>
    </submittedName>
    <submittedName>
        <fullName evidence="9">Porin family protein</fullName>
    </submittedName>
</protein>
<dbReference type="RefSeq" id="WP_184768234.1">
    <property type="nucleotide sequence ID" value="NZ_JACHGI010000002.1"/>
</dbReference>
<evidence type="ECO:0000313" key="11">
    <source>
        <dbReference type="Proteomes" id="UP000598227"/>
    </source>
</evidence>
<dbReference type="InterPro" id="IPR011250">
    <property type="entry name" value="OMP/PagP_B-barrel"/>
</dbReference>
<name>A0A8E1WDR8_9HYPH</name>
<proteinExistence type="inferred from homology"/>
<evidence type="ECO:0000256" key="5">
    <source>
        <dbReference type="ARBA" id="ARBA00038306"/>
    </source>
</evidence>
<dbReference type="Proteomes" id="UP000532373">
    <property type="component" value="Unassembled WGS sequence"/>
</dbReference>
<comment type="caution">
    <text evidence="8">The sequence shown here is derived from an EMBL/GenBank/DDBJ whole genome shotgun (WGS) entry which is preliminary data.</text>
</comment>
<comment type="subcellular location">
    <subcellularLocation>
        <location evidence="1">Cell outer membrane</location>
    </subcellularLocation>
</comment>
<organism evidence="8 10">
    <name type="scientific">Aminobacter carboxidus</name>
    <dbReference type="NCBI Taxonomy" id="376165"/>
    <lineage>
        <taxon>Bacteria</taxon>
        <taxon>Pseudomonadati</taxon>
        <taxon>Pseudomonadota</taxon>
        <taxon>Alphaproteobacteria</taxon>
        <taxon>Hyphomicrobiales</taxon>
        <taxon>Phyllobacteriaceae</taxon>
        <taxon>Aminobacter</taxon>
    </lineage>
</organism>
<evidence type="ECO:0000313" key="9">
    <source>
        <dbReference type="EMBL" id="MBE1204492.1"/>
    </source>
</evidence>
<dbReference type="Pfam" id="PF13505">
    <property type="entry name" value="OMP_b-brl"/>
    <property type="match status" value="1"/>
</dbReference>
<dbReference type="EMBL" id="JACHGI010000002">
    <property type="protein sequence ID" value="MBB6465769.1"/>
    <property type="molecule type" value="Genomic_DNA"/>
</dbReference>
<keyword evidence="2 6" id="KW-0732">Signal</keyword>
<evidence type="ECO:0000256" key="6">
    <source>
        <dbReference type="SAM" id="SignalP"/>
    </source>
</evidence>
<dbReference type="PANTHER" id="PTHR34001">
    <property type="entry name" value="BLL7405 PROTEIN"/>
    <property type="match status" value="1"/>
</dbReference>
<evidence type="ECO:0000256" key="3">
    <source>
        <dbReference type="ARBA" id="ARBA00023136"/>
    </source>
</evidence>
<evidence type="ECO:0000256" key="2">
    <source>
        <dbReference type="ARBA" id="ARBA00022729"/>
    </source>
</evidence>
<dbReference type="InterPro" id="IPR027385">
    <property type="entry name" value="Beta-barrel_OMP"/>
</dbReference>
<feature type="chain" id="PRO_5034508367" evidence="6">
    <location>
        <begin position="19"/>
        <end position="225"/>
    </location>
</feature>
<evidence type="ECO:0000313" key="8">
    <source>
        <dbReference type="EMBL" id="MBB6465769.1"/>
    </source>
</evidence>
<evidence type="ECO:0000259" key="7">
    <source>
        <dbReference type="Pfam" id="PF13505"/>
    </source>
</evidence>
<evidence type="ECO:0000256" key="4">
    <source>
        <dbReference type="ARBA" id="ARBA00023237"/>
    </source>
</evidence>
<gene>
    <name evidence="8" type="ORF">HNQ96_001627</name>
    <name evidence="9" type="ORF">IHE39_09370</name>
</gene>